<evidence type="ECO:0000256" key="5">
    <source>
        <dbReference type="ARBA" id="ARBA00022692"/>
    </source>
</evidence>
<feature type="transmembrane region" description="Helical" evidence="10">
    <location>
        <begin position="53"/>
        <end position="77"/>
    </location>
</feature>
<comment type="similarity">
    <text evidence="2 9">Belongs to the membrane-bound acyltransferase family.</text>
</comment>
<comment type="subcellular location">
    <subcellularLocation>
        <location evidence="1">Cell membrane</location>
        <topology evidence="1">Multi-pass membrane protein</topology>
    </subcellularLocation>
</comment>
<dbReference type="AlphaFoldDB" id="A0A562TFV1"/>
<comment type="caution">
    <text evidence="11">The sequence shown here is derived from an EMBL/GenBank/DDBJ whole genome shotgun (WGS) entry which is preliminary data.</text>
</comment>
<dbReference type="InterPro" id="IPR004299">
    <property type="entry name" value="MBOAT_fam"/>
</dbReference>
<name>A0A562TFV1_CHIJA</name>
<dbReference type="Proteomes" id="UP000316778">
    <property type="component" value="Unassembled WGS sequence"/>
</dbReference>
<dbReference type="InterPro" id="IPR051085">
    <property type="entry name" value="MB_O-acyltransferase"/>
</dbReference>
<dbReference type="PIRSF" id="PIRSF500217">
    <property type="entry name" value="AlgI"/>
    <property type="match status" value="1"/>
</dbReference>
<evidence type="ECO:0000256" key="4">
    <source>
        <dbReference type="ARBA" id="ARBA00022679"/>
    </source>
</evidence>
<keyword evidence="5 10" id="KW-0812">Transmembrane</keyword>
<dbReference type="Pfam" id="PF03062">
    <property type="entry name" value="MBOAT"/>
    <property type="match status" value="1"/>
</dbReference>
<feature type="transmembrane region" description="Helical" evidence="10">
    <location>
        <begin position="173"/>
        <end position="192"/>
    </location>
</feature>
<dbReference type="RefSeq" id="WP_145711603.1">
    <property type="nucleotide sequence ID" value="NZ_BAAAFY010000001.1"/>
</dbReference>
<reference evidence="11 12" key="1">
    <citation type="journal article" date="2013" name="Stand. Genomic Sci.">
        <title>Genomic Encyclopedia of Type Strains, Phase I: The one thousand microbial genomes (KMG-I) project.</title>
        <authorList>
            <person name="Kyrpides N.C."/>
            <person name="Woyke T."/>
            <person name="Eisen J.A."/>
            <person name="Garrity G."/>
            <person name="Lilburn T.G."/>
            <person name="Beck B.J."/>
            <person name="Whitman W.B."/>
            <person name="Hugenholtz P."/>
            <person name="Klenk H.P."/>
        </authorList>
    </citation>
    <scope>NUCLEOTIDE SEQUENCE [LARGE SCALE GENOMIC DNA]</scope>
    <source>
        <strain evidence="11 12">DSM 13484</strain>
    </source>
</reference>
<feature type="transmembrane region" description="Helical" evidence="10">
    <location>
        <begin position="97"/>
        <end position="116"/>
    </location>
</feature>
<feature type="transmembrane region" description="Helical" evidence="10">
    <location>
        <begin position="376"/>
        <end position="405"/>
    </location>
</feature>
<dbReference type="PIRSF" id="PIRSF016636">
    <property type="entry name" value="AlgI_DltB"/>
    <property type="match status" value="1"/>
</dbReference>
<keyword evidence="6 10" id="KW-1133">Transmembrane helix</keyword>
<feature type="transmembrane region" description="Helical" evidence="10">
    <location>
        <begin position="333"/>
        <end position="356"/>
    </location>
</feature>
<keyword evidence="7 9" id="KW-0472">Membrane</keyword>
<feature type="transmembrane region" description="Helical" evidence="10">
    <location>
        <begin position="24"/>
        <end position="46"/>
    </location>
</feature>
<dbReference type="OrthoDB" id="9805788at2"/>
<dbReference type="EMBL" id="VLLG01000002">
    <property type="protein sequence ID" value="TWI92253.1"/>
    <property type="molecule type" value="Genomic_DNA"/>
</dbReference>
<evidence type="ECO:0000256" key="8">
    <source>
        <dbReference type="ARBA" id="ARBA00023315"/>
    </source>
</evidence>
<organism evidence="11 12">
    <name type="scientific">Chitinophaga japonensis</name>
    <name type="common">Flexibacter japonensis</name>
    <dbReference type="NCBI Taxonomy" id="104662"/>
    <lineage>
        <taxon>Bacteria</taxon>
        <taxon>Pseudomonadati</taxon>
        <taxon>Bacteroidota</taxon>
        <taxon>Chitinophagia</taxon>
        <taxon>Chitinophagales</taxon>
        <taxon>Chitinophagaceae</taxon>
        <taxon>Chitinophaga</taxon>
    </lineage>
</organism>
<keyword evidence="4 9" id="KW-0808">Transferase</keyword>
<evidence type="ECO:0000256" key="7">
    <source>
        <dbReference type="ARBA" id="ARBA00023136"/>
    </source>
</evidence>
<gene>
    <name evidence="11" type="ORF">LX66_1638</name>
</gene>
<dbReference type="GO" id="GO:0005886">
    <property type="term" value="C:plasma membrane"/>
    <property type="evidence" value="ECO:0007669"/>
    <property type="project" value="UniProtKB-SubCell"/>
</dbReference>
<evidence type="ECO:0000256" key="9">
    <source>
        <dbReference type="PIRNR" id="PIRNR016636"/>
    </source>
</evidence>
<proteinExistence type="inferred from homology"/>
<evidence type="ECO:0000256" key="1">
    <source>
        <dbReference type="ARBA" id="ARBA00004651"/>
    </source>
</evidence>
<feature type="transmembrane region" description="Helical" evidence="10">
    <location>
        <begin position="137"/>
        <end position="153"/>
    </location>
</feature>
<evidence type="ECO:0000256" key="3">
    <source>
        <dbReference type="ARBA" id="ARBA00022475"/>
    </source>
</evidence>
<dbReference type="GO" id="GO:0042121">
    <property type="term" value="P:alginic acid biosynthetic process"/>
    <property type="evidence" value="ECO:0007669"/>
    <property type="project" value="InterPro"/>
</dbReference>
<keyword evidence="12" id="KW-1185">Reference proteome</keyword>
<feature type="transmembrane region" description="Helical" evidence="10">
    <location>
        <begin position="464"/>
        <end position="485"/>
    </location>
</feature>
<evidence type="ECO:0000256" key="6">
    <source>
        <dbReference type="ARBA" id="ARBA00022989"/>
    </source>
</evidence>
<keyword evidence="3 9" id="KW-1003">Cell membrane</keyword>
<evidence type="ECO:0000256" key="10">
    <source>
        <dbReference type="SAM" id="Phobius"/>
    </source>
</evidence>
<evidence type="ECO:0000256" key="2">
    <source>
        <dbReference type="ARBA" id="ARBA00010323"/>
    </source>
</evidence>
<protein>
    <submittedName>
        <fullName evidence="11">D-alanyl-lipoteichoic acid acyltransferase DltB (MBOAT superfamily)</fullName>
    </submittedName>
</protein>
<dbReference type="PANTHER" id="PTHR13285">
    <property type="entry name" value="ACYLTRANSFERASE"/>
    <property type="match status" value="1"/>
</dbReference>
<evidence type="ECO:0000313" key="11">
    <source>
        <dbReference type="EMBL" id="TWI92253.1"/>
    </source>
</evidence>
<feature type="transmembrane region" description="Helical" evidence="10">
    <location>
        <begin position="434"/>
        <end position="452"/>
    </location>
</feature>
<dbReference type="InterPro" id="IPR028362">
    <property type="entry name" value="AlgI"/>
</dbReference>
<dbReference type="GO" id="GO:0016746">
    <property type="term" value="F:acyltransferase activity"/>
    <property type="evidence" value="ECO:0007669"/>
    <property type="project" value="UniProtKB-KW"/>
</dbReference>
<sequence>MEKIIDIDVQKLLSTLLYNPEDPVLFNSAFFFYFFALFLLCYLLFSGSKKGRVWVFTLFSLYFFYKACGYYVGLVILSAIVDFNLARWLHQAQRRSLRVFLLVFSIVVNIGLLFYFKYTDFFIGIINEVTAGHIRPLHLLLPIGISFYTFENLSYTIDVYRREIPPVDDFMDYLFFLSFFPKLMMGPIVRAADFIPQISQRYYLTAEDIGTGMYLIISGLFKKMVISDFIYLNFVQYIFDDPSKHTGLECLLGVYGYALVIYCDFSGYSDMAIGIARWTGFRIPPNFETPYRSASITEFWRRWHISLSSWLRDYLYIPLGGNRKGKVRQYINLALTMLIGGFWHGASWNFIFWGGLHGTALALDKVRLTWLKRSGMVFSGWGAILLKGLGILLTFHFVCFCWIFFKAATFHDAWALIHQVAYDFQPEIWKELYLGYRTVFALMLLGFGLHFLSASGGQHVMEKALARVPVWGSVAILVIFIWLLIQVKTTQPMIPIYFQF</sequence>
<dbReference type="InterPro" id="IPR024194">
    <property type="entry name" value="Ac/AlaTfrase_AlgI/DltB"/>
</dbReference>
<keyword evidence="8 9" id="KW-0012">Acyltransferase</keyword>
<accession>A0A562TFV1</accession>
<evidence type="ECO:0000313" key="12">
    <source>
        <dbReference type="Proteomes" id="UP000316778"/>
    </source>
</evidence>
<dbReference type="PANTHER" id="PTHR13285:SF23">
    <property type="entry name" value="TEICHOIC ACID D-ALANYLTRANSFERASE"/>
    <property type="match status" value="1"/>
</dbReference>